<dbReference type="InterPro" id="IPR026051">
    <property type="entry name" value="ALG1-like"/>
</dbReference>
<evidence type="ECO:0000256" key="2">
    <source>
        <dbReference type="ARBA" id="ARBA00004922"/>
    </source>
</evidence>
<evidence type="ECO:0000256" key="4">
    <source>
        <dbReference type="ARBA" id="ARBA00015841"/>
    </source>
</evidence>
<dbReference type="SUPFAM" id="SSF53756">
    <property type="entry name" value="UDP-Glycosyltransferase/glycogen phosphorylase"/>
    <property type="match status" value="1"/>
</dbReference>
<evidence type="ECO:0000256" key="12">
    <source>
        <dbReference type="SAM" id="Phobius"/>
    </source>
</evidence>
<dbReference type="AlphaFoldDB" id="A0A9P4M8Z6"/>
<keyword evidence="9 12" id="KW-1133">Transmembrane helix</keyword>
<comment type="pathway">
    <text evidence="2">Protein modification; protein glycosylation.</text>
</comment>
<keyword evidence="14" id="KW-1185">Reference proteome</keyword>
<evidence type="ECO:0000313" key="13">
    <source>
        <dbReference type="EMBL" id="KAF2102193.1"/>
    </source>
</evidence>
<dbReference type="CDD" id="cd03816">
    <property type="entry name" value="GT33_ALG1-like"/>
    <property type="match status" value="1"/>
</dbReference>
<keyword evidence="10 12" id="KW-0472">Membrane</keyword>
<dbReference type="EC" id="2.4.1.142" evidence="3"/>
<dbReference type="Gene3D" id="3.40.50.2000">
    <property type="entry name" value="Glycogen Phosphorylase B"/>
    <property type="match status" value="1"/>
</dbReference>
<keyword evidence="6" id="KW-0808">Transferase</keyword>
<evidence type="ECO:0000256" key="10">
    <source>
        <dbReference type="ARBA" id="ARBA00023136"/>
    </source>
</evidence>
<keyword evidence="7 12" id="KW-0812">Transmembrane</keyword>
<gene>
    <name evidence="13" type="ORF">NA57DRAFT_34091</name>
</gene>
<accession>A0A9P4M8Z6</accession>
<dbReference type="FunFam" id="3.40.50.2000:FF:000162">
    <property type="entry name" value="Beta-1,4-mannosyltransferase (Alg1), putative"/>
    <property type="match status" value="1"/>
</dbReference>
<evidence type="ECO:0000256" key="6">
    <source>
        <dbReference type="ARBA" id="ARBA00022679"/>
    </source>
</evidence>
<dbReference type="OrthoDB" id="614844at2759"/>
<reference evidence="13" key="1">
    <citation type="journal article" date="2020" name="Stud. Mycol.">
        <title>101 Dothideomycetes genomes: a test case for predicting lifestyles and emergence of pathogens.</title>
        <authorList>
            <person name="Haridas S."/>
            <person name="Albert R."/>
            <person name="Binder M."/>
            <person name="Bloem J."/>
            <person name="Labutti K."/>
            <person name="Salamov A."/>
            <person name="Andreopoulos B."/>
            <person name="Baker S."/>
            <person name="Barry K."/>
            <person name="Bills G."/>
            <person name="Bluhm B."/>
            <person name="Cannon C."/>
            <person name="Castanera R."/>
            <person name="Culley D."/>
            <person name="Daum C."/>
            <person name="Ezra D."/>
            <person name="Gonzalez J."/>
            <person name="Henrissat B."/>
            <person name="Kuo A."/>
            <person name="Liang C."/>
            <person name="Lipzen A."/>
            <person name="Lutzoni F."/>
            <person name="Magnuson J."/>
            <person name="Mondo S."/>
            <person name="Nolan M."/>
            <person name="Ohm R."/>
            <person name="Pangilinan J."/>
            <person name="Park H.-J."/>
            <person name="Ramirez L."/>
            <person name="Alfaro M."/>
            <person name="Sun H."/>
            <person name="Tritt A."/>
            <person name="Yoshinaga Y."/>
            <person name="Zwiers L.-H."/>
            <person name="Turgeon B."/>
            <person name="Goodwin S."/>
            <person name="Spatafora J."/>
            <person name="Crous P."/>
            <person name="Grigoriev I."/>
        </authorList>
    </citation>
    <scope>NUCLEOTIDE SEQUENCE</scope>
    <source>
        <strain evidence="13">CBS 133067</strain>
    </source>
</reference>
<keyword evidence="8" id="KW-0256">Endoplasmic reticulum</keyword>
<proteinExistence type="predicted"/>
<evidence type="ECO:0000256" key="8">
    <source>
        <dbReference type="ARBA" id="ARBA00022824"/>
    </source>
</evidence>
<organism evidence="13 14">
    <name type="scientific">Rhizodiscina lignyota</name>
    <dbReference type="NCBI Taxonomy" id="1504668"/>
    <lineage>
        <taxon>Eukaryota</taxon>
        <taxon>Fungi</taxon>
        <taxon>Dikarya</taxon>
        <taxon>Ascomycota</taxon>
        <taxon>Pezizomycotina</taxon>
        <taxon>Dothideomycetes</taxon>
        <taxon>Pleosporomycetidae</taxon>
        <taxon>Aulographales</taxon>
        <taxon>Rhizodiscinaceae</taxon>
        <taxon>Rhizodiscina</taxon>
    </lineage>
</organism>
<dbReference type="EMBL" id="ML978123">
    <property type="protein sequence ID" value="KAF2102193.1"/>
    <property type="molecule type" value="Genomic_DNA"/>
</dbReference>
<dbReference type="GO" id="GO:0004578">
    <property type="term" value="F:chitobiosyldiphosphodolichol beta-mannosyltransferase activity"/>
    <property type="evidence" value="ECO:0007669"/>
    <property type="project" value="UniProtKB-EC"/>
</dbReference>
<evidence type="ECO:0000256" key="1">
    <source>
        <dbReference type="ARBA" id="ARBA00004389"/>
    </source>
</evidence>
<dbReference type="PANTHER" id="PTHR13036:SF0">
    <property type="entry name" value="CHITOBIOSYLDIPHOSPHODOLICHOL BETA-MANNOSYLTRANSFERASE"/>
    <property type="match status" value="1"/>
</dbReference>
<comment type="subcellular location">
    <subcellularLocation>
        <location evidence="1">Endoplasmic reticulum membrane</location>
        <topology evidence="1">Single-pass membrane protein</topology>
    </subcellularLocation>
</comment>
<evidence type="ECO:0000256" key="9">
    <source>
        <dbReference type="ARBA" id="ARBA00022989"/>
    </source>
</evidence>
<evidence type="ECO:0000256" key="7">
    <source>
        <dbReference type="ARBA" id="ARBA00022692"/>
    </source>
</evidence>
<dbReference type="GO" id="GO:0005789">
    <property type="term" value="C:endoplasmic reticulum membrane"/>
    <property type="evidence" value="ECO:0007669"/>
    <property type="project" value="UniProtKB-SubCell"/>
</dbReference>
<comment type="caution">
    <text evidence="13">The sequence shown here is derived from an EMBL/GenBank/DDBJ whole genome shotgun (WGS) entry which is preliminary data.</text>
</comment>
<dbReference type="Proteomes" id="UP000799772">
    <property type="component" value="Unassembled WGS sequence"/>
</dbReference>
<evidence type="ECO:0000256" key="5">
    <source>
        <dbReference type="ARBA" id="ARBA00022676"/>
    </source>
</evidence>
<evidence type="ECO:0000256" key="11">
    <source>
        <dbReference type="ARBA" id="ARBA00024899"/>
    </source>
</evidence>
<feature type="transmembrane region" description="Helical" evidence="12">
    <location>
        <begin position="7"/>
        <end position="27"/>
    </location>
</feature>
<comment type="function">
    <text evidence="11">Participates in the formation of the lipid-linked precursor oligosaccharide for N-glycosylation. Involved in assembling the dolichol-pyrophosphate-GlcNAc(2)-Man(5) intermediate on the cytoplasmic surface of the ER.</text>
</comment>
<keyword evidence="5" id="KW-0328">Glycosyltransferase</keyword>
<evidence type="ECO:0000256" key="3">
    <source>
        <dbReference type="ARBA" id="ARBA00012611"/>
    </source>
</evidence>
<evidence type="ECO:0000313" key="14">
    <source>
        <dbReference type="Proteomes" id="UP000799772"/>
    </source>
</evidence>
<sequence>MADAAEIVNWVVGVALALSTLVTLFLWTAPSQYDPFAHVKAQGPQAGETDEDAKFANQTRDRLSRSPEPQKTLQVVVLGDIGRSPRMQYHAISFAKHGGKVDLIGFHESELHPEVSSNKNITIVPLVPTPSALQTNSKILFLFTAPLKILWQIWTLYHILGYGTKPAKWMLVQNPPSIPTLAIAQWICFFRCTKLIIDWHNFGYSILALKLGPRHPFVRISKFYERSFSQRADTHFTVSNAMARMLQSTFNIKATTLHDRPASQFQPLTAEQRKTVLERLSETKEYAKDIQSGHWKLIVSSTSWTADEDFGLLLDALQAYSSSARERQSLPNLLVIITGKGPQKEYYLDKIQSLNQEKKLDRMLISTAWLSTEDYASLLGAADIGISLHKSSSGVDLPMKVVDMFGAGLPVLGWGKFEAWPELVREGINGRGFGSAEELTRLLQEVLEGDGKQLQKLREGASKESAIRWDDEWDEVAGKLFKFGRS</sequence>
<name>A0A9P4M8Z6_9PEZI</name>
<protein>
    <recommendedName>
        <fullName evidence="4">Chitobiosyldiphosphodolichol beta-mannosyltransferase</fullName>
        <ecNumber evidence="3">2.4.1.142</ecNumber>
    </recommendedName>
</protein>
<dbReference type="PANTHER" id="PTHR13036">
    <property type="entry name" value="BETA1,4 MANNOSYLTRANSFERASE"/>
    <property type="match status" value="1"/>
</dbReference>